<dbReference type="EMBL" id="OZ035826">
    <property type="protein sequence ID" value="CAL1604621.1"/>
    <property type="molecule type" value="Genomic_DNA"/>
</dbReference>
<reference evidence="1 2" key="1">
    <citation type="submission" date="2024-04" db="EMBL/GenBank/DDBJ databases">
        <authorList>
            <person name="Waldvogel A.-M."/>
            <person name="Schoenle A."/>
        </authorList>
    </citation>
    <scope>NUCLEOTIDE SEQUENCE [LARGE SCALE GENOMIC DNA]</scope>
</reference>
<proteinExistence type="predicted"/>
<evidence type="ECO:0000313" key="2">
    <source>
        <dbReference type="Proteomes" id="UP001497482"/>
    </source>
</evidence>
<dbReference type="AlphaFoldDB" id="A0AAV2LRD4"/>
<name>A0AAV2LRD4_KNICA</name>
<keyword evidence="2" id="KW-1185">Reference proteome</keyword>
<dbReference type="Proteomes" id="UP001497482">
    <property type="component" value="Chromosome 4"/>
</dbReference>
<sequence>MNDRSHISKSLISQSDISVFTFEDLVPVASVSSRKNQDRFQTRKCHRKIVKTEERSKAAVLEPLLEPPLEPPLEPLLEPPLEPPLEPLLEPLLCRRRYMFIMDLFLCLF</sequence>
<accession>A0AAV2LRD4</accession>
<protein>
    <submittedName>
        <fullName evidence="1">Uncharacterized protein</fullName>
    </submittedName>
</protein>
<gene>
    <name evidence="1" type="ORF">KC01_LOCUS32101</name>
</gene>
<evidence type="ECO:0000313" key="1">
    <source>
        <dbReference type="EMBL" id="CAL1604621.1"/>
    </source>
</evidence>
<organism evidence="1 2">
    <name type="scientific">Knipowitschia caucasica</name>
    <name type="common">Caucasian dwarf goby</name>
    <name type="synonym">Pomatoschistus caucasicus</name>
    <dbReference type="NCBI Taxonomy" id="637954"/>
    <lineage>
        <taxon>Eukaryota</taxon>
        <taxon>Metazoa</taxon>
        <taxon>Chordata</taxon>
        <taxon>Craniata</taxon>
        <taxon>Vertebrata</taxon>
        <taxon>Euteleostomi</taxon>
        <taxon>Actinopterygii</taxon>
        <taxon>Neopterygii</taxon>
        <taxon>Teleostei</taxon>
        <taxon>Neoteleostei</taxon>
        <taxon>Acanthomorphata</taxon>
        <taxon>Gobiaria</taxon>
        <taxon>Gobiiformes</taxon>
        <taxon>Gobioidei</taxon>
        <taxon>Gobiidae</taxon>
        <taxon>Gobiinae</taxon>
        <taxon>Knipowitschia</taxon>
    </lineage>
</organism>